<keyword evidence="4" id="KW-1185">Reference proteome</keyword>
<evidence type="ECO:0000313" key="4">
    <source>
        <dbReference type="Proteomes" id="UP000469440"/>
    </source>
</evidence>
<dbReference type="Gene3D" id="2.10.270.10">
    <property type="entry name" value="Cholin Binding"/>
    <property type="match status" value="1"/>
</dbReference>
<protein>
    <recommendedName>
        <fullName evidence="6">NlpC/P60 domain-containing protein</fullName>
    </recommendedName>
</protein>
<reference evidence="3 5" key="2">
    <citation type="submission" date="2020-08" db="EMBL/GenBank/DDBJ databases">
        <title>The isolate Caproiciproducens sp. 7D4C2 produces n-caproate at mildly acidic conditions from hexoses: genome and rBOX comparison with related strains and chain-elongating bacteria.</title>
        <authorList>
            <person name="Esquivel-Elizondo S."/>
            <person name="Bagci C."/>
            <person name="Temovska M."/>
            <person name="Jeon B.S."/>
            <person name="Bessarab I."/>
            <person name="Williams R.B.H."/>
            <person name="Huson D.H."/>
            <person name="Angenent L.T."/>
        </authorList>
    </citation>
    <scope>NUCLEOTIDE SEQUENCE [LARGE SCALE GENOMIC DNA]</scope>
    <source>
        <strain evidence="3 5">7D4C2</strain>
    </source>
</reference>
<proteinExistence type="predicted"/>
<dbReference type="Proteomes" id="UP000469440">
    <property type="component" value="Unassembled WGS sequence"/>
</dbReference>
<dbReference type="Gene3D" id="3.90.1720.10">
    <property type="entry name" value="endopeptidase domain like (from Nostoc punctiforme)"/>
    <property type="match status" value="1"/>
</dbReference>
<dbReference type="AlphaFoldDB" id="A0A6N8HUJ1"/>
<dbReference type="SUPFAM" id="SSF69360">
    <property type="entry name" value="Cell wall binding repeat"/>
    <property type="match status" value="1"/>
</dbReference>
<dbReference type="RefSeq" id="WP_156989480.1">
    <property type="nucleotide sequence ID" value="NZ_CP060286.1"/>
</dbReference>
<accession>A0A7G8TCY6</accession>
<dbReference type="EMBL" id="VWXL01000003">
    <property type="protein sequence ID" value="MVB09454.1"/>
    <property type="molecule type" value="Genomic_DNA"/>
</dbReference>
<sequence length="228" mass="24850">MRSKRGFVFVAALLMNFALWGVLAFQAVPASAAEAKTGVGLSEHVLKAYQEGWKYQYGDYGQYIDGSRSTDCSGLVKSYLWWQGDDCDPDPGLISVAGSSTSMLASAKVKGSIDLADAATLPRIHGLILYSPGHVGVYVGGNKSVDNRCSGKNMKYGSVIGGSYHWTKWFKLPQISYPENGFVTFEGDQYYYENGQYIVGTSRTIDGVTYTFDESGVMVASEPDFAKQ</sequence>
<dbReference type="KEGG" id="cfem:HCR03_04185"/>
<accession>A0A6N8HUJ1</accession>
<dbReference type="Proteomes" id="UP000515909">
    <property type="component" value="Chromosome"/>
</dbReference>
<evidence type="ECO:0000313" key="5">
    <source>
        <dbReference type="Proteomes" id="UP000515909"/>
    </source>
</evidence>
<evidence type="ECO:0000313" key="3">
    <source>
        <dbReference type="EMBL" id="QNK41477.1"/>
    </source>
</evidence>
<gene>
    <name evidence="2" type="ORF">CAFE_01100</name>
    <name evidence="3" type="ORF">HCR03_04185</name>
</gene>
<evidence type="ECO:0000313" key="2">
    <source>
        <dbReference type="EMBL" id="MVB09454.1"/>
    </source>
</evidence>
<name>A0A6N8HUJ1_9FIRM</name>
<feature type="chain" id="PRO_5044116572" description="NlpC/P60 domain-containing protein" evidence="1">
    <location>
        <begin position="33"/>
        <end position="228"/>
    </location>
</feature>
<reference evidence="2 4" key="1">
    <citation type="submission" date="2019-09" db="EMBL/GenBank/DDBJ databases">
        <title>Genome sequence of Clostridium sp. EA1.</title>
        <authorList>
            <person name="Poehlein A."/>
            <person name="Bengelsdorf F.R."/>
            <person name="Daniel R."/>
        </authorList>
    </citation>
    <scope>NUCLEOTIDE SEQUENCE [LARGE SCALE GENOMIC DNA]</scope>
    <source>
        <strain evidence="2 4">EA1</strain>
    </source>
</reference>
<keyword evidence="1" id="KW-0732">Signal</keyword>
<feature type="signal peptide" evidence="1">
    <location>
        <begin position="1"/>
        <end position="32"/>
    </location>
</feature>
<evidence type="ECO:0000256" key="1">
    <source>
        <dbReference type="SAM" id="SignalP"/>
    </source>
</evidence>
<evidence type="ECO:0008006" key="6">
    <source>
        <dbReference type="Google" id="ProtNLM"/>
    </source>
</evidence>
<dbReference type="EMBL" id="CP060286">
    <property type="protein sequence ID" value="QNK41477.1"/>
    <property type="molecule type" value="Genomic_DNA"/>
</dbReference>
<organism evidence="2 4">
    <name type="scientific">Caproicibacter fermentans</name>
    <dbReference type="NCBI Taxonomy" id="2576756"/>
    <lineage>
        <taxon>Bacteria</taxon>
        <taxon>Bacillati</taxon>
        <taxon>Bacillota</taxon>
        <taxon>Clostridia</taxon>
        <taxon>Eubacteriales</taxon>
        <taxon>Acutalibacteraceae</taxon>
        <taxon>Caproicibacter</taxon>
    </lineage>
</organism>
<dbReference type="OrthoDB" id="2933491at2"/>